<comment type="caution">
    <text evidence="3">The sequence shown here is derived from an EMBL/GenBank/DDBJ whole genome shotgun (WGS) entry which is preliminary data.</text>
</comment>
<evidence type="ECO:0000313" key="2">
    <source>
        <dbReference type="EMBL" id="CAF0776992.1"/>
    </source>
</evidence>
<dbReference type="EMBL" id="CAJOBA010000812">
    <property type="protein sequence ID" value="CAF3558243.1"/>
    <property type="molecule type" value="Genomic_DNA"/>
</dbReference>
<dbReference type="AlphaFoldDB" id="A0A814JE36"/>
<evidence type="ECO:0000313" key="5">
    <source>
        <dbReference type="EMBL" id="CAF3807338.1"/>
    </source>
</evidence>
<gene>
    <name evidence="3" type="ORF">GPM918_LOCUS15569</name>
    <name evidence="2" type="ORF">OVA965_LOCUS3395</name>
    <name evidence="5" type="ORF">SRO942_LOCUS15569</name>
    <name evidence="4" type="ORF">TMI583_LOCUS3394</name>
</gene>
<dbReference type="PROSITE" id="PS51745">
    <property type="entry name" value="PB1"/>
    <property type="match status" value="1"/>
</dbReference>
<dbReference type="EMBL" id="CAJOBC010003935">
    <property type="protein sequence ID" value="CAF3807338.1"/>
    <property type="molecule type" value="Genomic_DNA"/>
</dbReference>
<dbReference type="Gene3D" id="3.10.20.90">
    <property type="entry name" value="Phosphatidylinositol 3-kinase Catalytic Subunit, Chain A, domain 1"/>
    <property type="match status" value="1"/>
</dbReference>
<name>A0A814JE36_9BILA</name>
<protein>
    <recommendedName>
        <fullName evidence="1">PB1 domain-containing protein</fullName>
    </recommendedName>
</protein>
<evidence type="ECO:0000313" key="3">
    <source>
        <dbReference type="EMBL" id="CAF1036812.1"/>
    </source>
</evidence>
<keyword evidence="6" id="KW-1185">Reference proteome</keyword>
<dbReference type="InterPro" id="IPR053793">
    <property type="entry name" value="PB1-like"/>
</dbReference>
<evidence type="ECO:0000313" key="6">
    <source>
        <dbReference type="Proteomes" id="UP000663829"/>
    </source>
</evidence>
<dbReference type="EMBL" id="CAJNOK010000812">
    <property type="protein sequence ID" value="CAF0776992.1"/>
    <property type="molecule type" value="Genomic_DNA"/>
</dbReference>
<dbReference type="SUPFAM" id="SSF54277">
    <property type="entry name" value="CAD &amp; PB1 domains"/>
    <property type="match status" value="1"/>
</dbReference>
<dbReference type="Proteomes" id="UP000681722">
    <property type="component" value="Unassembled WGS sequence"/>
</dbReference>
<evidence type="ECO:0000313" key="4">
    <source>
        <dbReference type="EMBL" id="CAF3558243.1"/>
    </source>
</evidence>
<organism evidence="3 6">
    <name type="scientific">Didymodactylos carnosus</name>
    <dbReference type="NCBI Taxonomy" id="1234261"/>
    <lineage>
        <taxon>Eukaryota</taxon>
        <taxon>Metazoa</taxon>
        <taxon>Spiralia</taxon>
        <taxon>Gnathifera</taxon>
        <taxon>Rotifera</taxon>
        <taxon>Eurotatoria</taxon>
        <taxon>Bdelloidea</taxon>
        <taxon>Philodinida</taxon>
        <taxon>Philodinidae</taxon>
        <taxon>Didymodactylos</taxon>
    </lineage>
</organism>
<feature type="domain" description="PB1" evidence="1">
    <location>
        <begin position="1"/>
        <end position="72"/>
    </location>
</feature>
<evidence type="ECO:0000259" key="1">
    <source>
        <dbReference type="PROSITE" id="PS51745"/>
    </source>
</evidence>
<proteinExistence type="predicted"/>
<dbReference type="Proteomes" id="UP000677228">
    <property type="component" value="Unassembled WGS sequence"/>
</dbReference>
<dbReference type="Proteomes" id="UP000682733">
    <property type="component" value="Unassembled WGS sequence"/>
</dbReference>
<sequence>MSLIAIDITPLSNIYRQLLTKVITYNPNIQADGFKLQYVDNENERITFSTVDELKYALATKEELLKIFNVSKFIESAIASNCDYCCKEIIHSESYKVHNKPLCKICSTRQQEQLRSLKISSSKYPHSHTTSHPYHRHRYPRYQMSPSLHNTWSDIQYTPYILCYLLSSLTSITRHIYYNLHLIFHNTCQQLKSQEKQLQHKVHYRLI</sequence>
<dbReference type="EMBL" id="CAJNOQ010003935">
    <property type="protein sequence ID" value="CAF1036812.1"/>
    <property type="molecule type" value="Genomic_DNA"/>
</dbReference>
<reference evidence="3" key="1">
    <citation type="submission" date="2021-02" db="EMBL/GenBank/DDBJ databases">
        <authorList>
            <person name="Nowell W R."/>
        </authorList>
    </citation>
    <scope>NUCLEOTIDE SEQUENCE</scope>
</reference>
<dbReference type="OrthoDB" id="441278at2759"/>
<accession>A0A814JE36</accession>
<dbReference type="Proteomes" id="UP000663829">
    <property type="component" value="Unassembled WGS sequence"/>
</dbReference>